<dbReference type="Gene3D" id="2.40.10.10">
    <property type="entry name" value="Trypsin-like serine proteases"/>
    <property type="match status" value="2"/>
</dbReference>
<dbReference type="SUPFAM" id="SSF47090">
    <property type="entry name" value="PGBD-like"/>
    <property type="match status" value="1"/>
</dbReference>
<dbReference type="Pfam" id="PF01471">
    <property type="entry name" value="PG_binding_1"/>
    <property type="match status" value="1"/>
</dbReference>
<dbReference type="Pfam" id="PF13365">
    <property type="entry name" value="Trypsin_2"/>
    <property type="match status" value="1"/>
</dbReference>
<proteinExistence type="predicted"/>
<evidence type="ECO:0000259" key="2">
    <source>
        <dbReference type="Pfam" id="PF01471"/>
    </source>
</evidence>
<sequence>MKQKVFALTTALFFAQGAFAQEDLVYIQVEARTSLSGAQQSVQNYAQAVQDVNGFSLGGGWYGVAIGPYTRERAQEVLGQLLADRAIPADSYIEPAQAYGQQFFPVGAQADRPAAAPVEQAEAAPVPAEPVVVEQPEPVAAPVVEAAPEPEPEETVREARASERQLNRAERDALQIALKWAGFYQARIDGAFGPGTRRSMAAWQEANGHEATGVLTTRQRAQLLAQYNAVLDGMDLSLVADARSGISMELPLGAVKFDRYEAPFALFNPTGMVEGAQVLLISQPGDRSTMNGLYEIMQTLRIVPVEGARERRGDGFTLTGANDRIVSHTEVSLRNGEIKGFTLVWPANDEERRSRILDAMQASFERTNGVLDPAAVTDEGQAVDLVSGLEVRTPKLNASGFFVESRGTVLTSAEAVAQCDRVTLNGVYEARVMATEPTLGVAVLTPEERIAPRGVAQFLSDVPRIQSEVAVAGYSFGGVLTAPTMTFGTLEDVKGLGGEDRLTRLALASLPGDTGGPVFDAGGSVMGMLLPRQDPAGRQLPDQVSFAASGRMVLNWLRDNGIQPVARATNGVMDPEDLTALASDMTVLVSCWE</sequence>
<feature type="domain" description="Peptidoglycan binding-like" evidence="2">
    <location>
        <begin position="168"/>
        <end position="223"/>
    </location>
</feature>
<dbReference type="EMBL" id="CYSE01000002">
    <property type="protein sequence ID" value="CUH76583.1"/>
    <property type="molecule type" value="Genomic_DNA"/>
</dbReference>
<evidence type="ECO:0000256" key="1">
    <source>
        <dbReference type="SAM" id="SignalP"/>
    </source>
</evidence>
<dbReference type="RefSeq" id="WP_058246556.1">
    <property type="nucleotide sequence ID" value="NZ_CYSE01000002.1"/>
</dbReference>
<dbReference type="PANTHER" id="PTHR43019:SF23">
    <property type="entry name" value="PROTEASE DO-LIKE 5, CHLOROPLASTIC"/>
    <property type="match status" value="1"/>
</dbReference>
<dbReference type="InterPro" id="IPR043504">
    <property type="entry name" value="Peptidase_S1_PA_chymotrypsin"/>
</dbReference>
<keyword evidence="1" id="KW-0732">Signal</keyword>
<name>A0A0P1G434_9RHOB</name>
<accession>A0A0P1G434</accession>
<dbReference type="STRING" id="441103.TRN7648_01011"/>
<dbReference type="Gene3D" id="1.10.101.10">
    <property type="entry name" value="PGBD-like superfamily/PGBD"/>
    <property type="match status" value="1"/>
</dbReference>
<dbReference type="PANTHER" id="PTHR43019">
    <property type="entry name" value="SERINE ENDOPROTEASE DEGS"/>
    <property type="match status" value="1"/>
</dbReference>
<dbReference type="SUPFAM" id="SSF50494">
    <property type="entry name" value="Trypsin-like serine proteases"/>
    <property type="match status" value="1"/>
</dbReference>
<dbReference type="Proteomes" id="UP000054935">
    <property type="component" value="Unassembled WGS sequence"/>
</dbReference>
<evidence type="ECO:0000313" key="3">
    <source>
        <dbReference type="EMBL" id="CUH76583.1"/>
    </source>
</evidence>
<feature type="signal peptide" evidence="1">
    <location>
        <begin position="1"/>
        <end position="20"/>
    </location>
</feature>
<dbReference type="InterPro" id="IPR009003">
    <property type="entry name" value="Peptidase_S1_PA"/>
</dbReference>
<protein>
    <submittedName>
        <fullName evidence="3">His-Xaa-Ser repeat protein HxsA</fullName>
    </submittedName>
</protein>
<evidence type="ECO:0000313" key="4">
    <source>
        <dbReference type="Proteomes" id="UP000054935"/>
    </source>
</evidence>
<dbReference type="InterPro" id="IPR036365">
    <property type="entry name" value="PGBD-like_sf"/>
</dbReference>
<dbReference type="AlphaFoldDB" id="A0A0P1G434"/>
<dbReference type="InterPro" id="IPR002477">
    <property type="entry name" value="Peptidoglycan-bd-like"/>
</dbReference>
<organism evidence="3 4">
    <name type="scientific">Tropicibacter naphthalenivorans</name>
    <dbReference type="NCBI Taxonomy" id="441103"/>
    <lineage>
        <taxon>Bacteria</taxon>
        <taxon>Pseudomonadati</taxon>
        <taxon>Pseudomonadota</taxon>
        <taxon>Alphaproteobacteria</taxon>
        <taxon>Rhodobacterales</taxon>
        <taxon>Roseobacteraceae</taxon>
        <taxon>Tropicibacter</taxon>
    </lineage>
</organism>
<dbReference type="OrthoDB" id="6810892at2"/>
<dbReference type="InterPro" id="IPR036366">
    <property type="entry name" value="PGBDSf"/>
</dbReference>
<gene>
    <name evidence="3" type="ORF">TRN7648_01011</name>
</gene>
<feature type="chain" id="PRO_5006063056" evidence="1">
    <location>
        <begin position="21"/>
        <end position="593"/>
    </location>
</feature>
<reference evidence="3 4" key="1">
    <citation type="submission" date="2015-09" db="EMBL/GenBank/DDBJ databases">
        <authorList>
            <consortium name="Swine Surveillance"/>
        </authorList>
    </citation>
    <scope>NUCLEOTIDE SEQUENCE [LARGE SCALE GENOMIC DNA]</scope>
    <source>
        <strain evidence="3 4">CECT 7648</strain>
    </source>
</reference>
<keyword evidence="4" id="KW-1185">Reference proteome</keyword>